<reference evidence="6 7" key="1">
    <citation type="submission" date="2016-11" db="EMBL/GenBank/DDBJ databases">
        <authorList>
            <person name="Jaros S."/>
            <person name="Januszkiewicz K."/>
            <person name="Wedrychowicz H."/>
        </authorList>
    </citation>
    <scope>NUCLEOTIDE SEQUENCE [LARGE SCALE GENOMIC DNA]</scope>
    <source>
        <strain evidence="6 7">DSM 21986</strain>
    </source>
</reference>
<dbReference type="GO" id="GO:0030267">
    <property type="term" value="F:glyoxylate reductase (NADPH) activity"/>
    <property type="evidence" value="ECO:0007669"/>
    <property type="project" value="TreeGrafter"/>
</dbReference>
<gene>
    <name evidence="6" type="ORF">SAMN05443144_103195</name>
</gene>
<comment type="similarity">
    <text evidence="3">Belongs to the D-isomer specific 2-hydroxyacid dehydrogenase family.</text>
</comment>
<dbReference type="InterPro" id="IPR050223">
    <property type="entry name" value="D-isomer_2-hydroxyacid_DH"/>
</dbReference>
<dbReference type="PANTHER" id="PTHR10996:SF178">
    <property type="entry name" value="2-HYDROXYACID DEHYDROGENASE YGL185C-RELATED"/>
    <property type="match status" value="1"/>
</dbReference>
<feature type="domain" description="D-isomer specific 2-hydroxyacid dehydrogenase NAD-binding" evidence="5">
    <location>
        <begin position="111"/>
        <end position="259"/>
    </location>
</feature>
<dbReference type="Proteomes" id="UP000184041">
    <property type="component" value="Unassembled WGS sequence"/>
</dbReference>
<dbReference type="InterPro" id="IPR038251">
    <property type="entry name" value="PdxB_dimer_sf"/>
</dbReference>
<dbReference type="GO" id="GO:0051287">
    <property type="term" value="F:NAD binding"/>
    <property type="evidence" value="ECO:0007669"/>
    <property type="project" value="InterPro"/>
</dbReference>
<dbReference type="STRING" id="1194090.SAMN05443144_103195"/>
<evidence type="ECO:0000259" key="5">
    <source>
        <dbReference type="Pfam" id="PF02826"/>
    </source>
</evidence>
<keyword evidence="7" id="KW-1185">Reference proteome</keyword>
<keyword evidence="1 3" id="KW-0560">Oxidoreductase</keyword>
<dbReference type="EMBL" id="FQUS01000003">
    <property type="protein sequence ID" value="SHE79424.1"/>
    <property type="molecule type" value="Genomic_DNA"/>
</dbReference>
<dbReference type="InterPro" id="IPR006140">
    <property type="entry name" value="D-isomer_DH_NAD-bd"/>
</dbReference>
<dbReference type="InterPro" id="IPR036291">
    <property type="entry name" value="NAD(P)-bd_dom_sf"/>
</dbReference>
<dbReference type="SUPFAM" id="SSF51735">
    <property type="entry name" value="NAD(P)-binding Rossmann-fold domains"/>
    <property type="match status" value="1"/>
</dbReference>
<dbReference type="AlphaFoldDB" id="A0A1M4WDX6"/>
<evidence type="ECO:0000313" key="7">
    <source>
        <dbReference type="Proteomes" id="UP000184041"/>
    </source>
</evidence>
<evidence type="ECO:0000313" key="6">
    <source>
        <dbReference type="EMBL" id="SHE79424.1"/>
    </source>
</evidence>
<organism evidence="6 7">
    <name type="scientific">Fodinibius roseus</name>
    <dbReference type="NCBI Taxonomy" id="1194090"/>
    <lineage>
        <taxon>Bacteria</taxon>
        <taxon>Pseudomonadati</taxon>
        <taxon>Balneolota</taxon>
        <taxon>Balneolia</taxon>
        <taxon>Balneolales</taxon>
        <taxon>Balneolaceae</taxon>
        <taxon>Fodinibius</taxon>
    </lineage>
</organism>
<dbReference type="RefSeq" id="WP_073059760.1">
    <property type="nucleotide sequence ID" value="NZ_FQUS01000003.1"/>
</dbReference>
<dbReference type="GO" id="GO:0016618">
    <property type="term" value="F:hydroxypyruvate reductase [NAD(P)H] activity"/>
    <property type="evidence" value="ECO:0007669"/>
    <property type="project" value="TreeGrafter"/>
</dbReference>
<evidence type="ECO:0000259" key="4">
    <source>
        <dbReference type="Pfam" id="PF00389"/>
    </source>
</evidence>
<dbReference type="GO" id="GO:0005829">
    <property type="term" value="C:cytosol"/>
    <property type="evidence" value="ECO:0007669"/>
    <property type="project" value="TreeGrafter"/>
</dbReference>
<dbReference type="OrthoDB" id="1522997at2"/>
<feature type="domain" description="D-isomer specific 2-hydroxyacid dehydrogenase catalytic" evidence="4">
    <location>
        <begin position="25"/>
        <end position="281"/>
    </location>
</feature>
<dbReference type="SUPFAM" id="SSF52283">
    <property type="entry name" value="Formate/glycerate dehydrogenase catalytic domain-like"/>
    <property type="match status" value="1"/>
</dbReference>
<dbReference type="InterPro" id="IPR006139">
    <property type="entry name" value="D-isomer_2_OHA_DH_cat_dom"/>
</dbReference>
<evidence type="ECO:0000256" key="1">
    <source>
        <dbReference type="ARBA" id="ARBA00023002"/>
    </source>
</evidence>
<protein>
    <submittedName>
        <fullName evidence="6">4-phosphoerythronate dehydrogenase</fullName>
    </submittedName>
</protein>
<evidence type="ECO:0000256" key="2">
    <source>
        <dbReference type="ARBA" id="ARBA00023027"/>
    </source>
</evidence>
<sequence length="378" mass="42903">MITVFADQHLYKIASFFPDSIDLILFDPSEGLPDDLHRAQGLLIRTVNPINPRTLPEIPGSLSFIGTGSSGTDHVDRDHLKKNGVAFVDAAGCNARSVAEYIAASLLIWSEQEQKPLENRSVGIVGVGHVGFQVQKILDELDRNIQTVGYDPPRDQREASFTSAPLDQLLHTDILTFHTPLTTSGEHPTFHWLDEEKLSRHSFELVINTARGGIVDEQALLKAQQEGSVPYYMLDVWENEPEIDLRSAEKAYLKTPHIAGYSIQAKLNASQYVADALLAHFNIDQKKQRPEYSLKQVDEPVDHFKDLPELMKQLHPIGAYEAELRRILSNSPRIRGRLFNNLRAEFPLRHEFSHIRLRDSYFERFPVLKNLGFRIQVI</sequence>
<dbReference type="Pfam" id="PF02826">
    <property type="entry name" value="2-Hacid_dh_C"/>
    <property type="match status" value="1"/>
</dbReference>
<name>A0A1M4WDX6_9BACT</name>
<dbReference type="Gene3D" id="3.40.50.720">
    <property type="entry name" value="NAD(P)-binding Rossmann-like Domain"/>
    <property type="match status" value="2"/>
</dbReference>
<dbReference type="PANTHER" id="PTHR10996">
    <property type="entry name" value="2-HYDROXYACID DEHYDROGENASE-RELATED"/>
    <property type="match status" value="1"/>
</dbReference>
<accession>A0A1M4WDX6</accession>
<keyword evidence="2" id="KW-0520">NAD</keyword>
<dbReference type="Gene3D" id="3.30.1370.170">
    <property type="match status" value="1"/>
</dbReference>
<dbReference type="Pfam" id="PF00389">
    <property type="entry name" value="2-Hacid_dh"/>
    <property type="match status" value="1"/>
</dbReference>
<evidence type="ECO:0000256" key="3">
    <source>
        <dbReference type="RuleBase" id="RU003719"/>
    </source>
</evidence>
<proteinExistence type="inferred from homology"/>